<evidence type="ECO:0000313" key="3">
    <source>
        <dbReference type="Proteomes" id="UP001211872"/>
    </source>
</evidence>
<gene>
    <name evidence="2" type="ORF">O9Z63_20395</name>
</gene>
<proteinExistence type="predicted"/>
<geneLocation type="plasmid" evidence="2 3">
    <name>unnamed2</name>
</geneLocation>
<keyword evidence="2" id="KW-0614">Plasmid</keyword>
<evidence type="ECO:0000256" key="1">
    <source>
        <dbReference type="SAM" id="MobiDB-lite"/>
    </source>
</evidence>
<name>A0ABY7PVA7_9BACT</name>
<protein>
    <submittedName>
        <fullName evidence="2">Uncharacterized protein</fullName>
    </submittedName>
</protein>
<feature type="region of interest" description="Disordered" evidence="1">
    <location>
        <begin position="29"/>
        <end position="51"/>
    </location>
</feature>
<dbReference type="EMBL" id="CP115397">
    <property type="protein sequence ID" value="WBO86845.1"/>
    <property type="molecule type" value="Genomic_DNA"/>
</dbReference>
<keyword evidence="3" id="KW-1185">Reference proteome</keyword>
<organism evidence="2 3">
    <name type="scientific">Hymenobacter yonginensis</name>
    <dbReference type="NCBI Taxonomy" id="748197"/>
    <lineage>
        <taxon>Bacteria</taxon>
        <taxon>Pseudomonadati</taxon>
        <taxon>Bacteroidota</taxon>
        <taxon>Cytophagia</taxon>
        <taxon>Cytophagales</taxon>
        <taxon>Hymenobacteraceae</taxon>
        <taxon>Hymenobacter</taxon>
    </lineage>
</organism>
<accession>A0ABY7PVA7</accession>
<dbReference type="RefSeq" id="WP_270129548.1">
    <property type="nucleotide sequence ID" value="NZ_CP115397.1"/>
</dbReference>
<evidence type="ECO:0000313" key="2">
    <source>
        <dbReference type="EMBL" id="WBO86845.1"/>
    </source>
</evidence>
<sequence>MSDLLGRRSSNTLREILRDRRQALKTEARQLRQDWQESESLRAKEKQSNSG</sequence>
<dbReference type="Proteomes" id="UP001211872">
    <property type="component" value="Plasmid unnamed2"/>
</dbReference>
<reference evidence="2 3" key="1">
    <citation type="journal article" date="2011" name="Int. J. Syst. Evol. Microbiol.">
        <title>Hymenobacter yonginensis sp. nov., isolated from a mesotrophic artificial lake.</title>
        <authorList>
            <person name="Joung Y."/>
            <person name="Cho S.H."/>
            <person name="Kim H."/>
            <person name="Kim S.B."/>
            <person name="Joh K."/>
        </authorList>
    </citation>
    <scope>NUCLEOTIDE SEQUENCE [LARGE SCALE GENOMIC DNA]</scope>
    <source>
        <strain evidence="2 3">KCTC 22745</strain>
    </source>
</reference>